<dbReference type="EMBL" id="GDID01001663">
    <property type="protein sequence ID" value="JAP94943.1"/>
    <property type="molecule type" value="Transcribed_RNA"/>
</dbReference>
<dbReference type="NCBIfam" id="TIGR01383">
    <property type="entry name" value="not_thiJ"/>
    <property type="match status" value="1"/>
</dbReference>
<dbReference type="AlphaFoldDB" id="A0A146KDX0"/>
<dbReference type="PANTHER" id="PTHR48094">
    <property type="entry name" value="PROTEIN/NUCLEIC ACID DEGLYCASE DJ-1-RELATED"/>
    <property type="match status" value="1"/>
</dbReference>
<dbReference type="InterPro" id="IPR006287">
    <property type="entry name" value="DJ-1"/>
</dbReference>
<feature type="domain" description="DJ-1/PfpI" evidence="1">
    <location>
        <begin position="3"/>
        <end position="161"/>
    </location>
</feature>
<dbReference type="CDD" id="cd03135">
    <property type="entry name" value="GATase1_DJ-1"/>
    <property type="match status" value="1"/>
</dbReference>
<accession>A0A146KDX0</accession>
<dbReference type="InterPro" id="IPR002818">
    <property type="entry name" value="DJ-1/PfpI"/>
</dbReference>
<organism evidence="2">
    <name type="scientific">Trepomonas sp. PC1</name>
    <dbReference type="NCBI Taxonomy" id="1076344"/>
    <lineage>
        <taxon>Eukaryota</taxon>
        <taxon>Metamonada</taxon>
        <taxon>Diplomonadida</taxon>
        <taxon>Hexamitidae</taxon>
        <taxon>Hexamitinae</taxon>
        <taxon>Trepomonas</taxon>
    </lineage>
</organism>
<proteinExistence type="predicted"/>
<dbReference type="PANTHER" id="PTHR48094:SF12">
    <property type="entry name" value="PARKINSON DISEASE PROTEIN 7 HOMOLOG"/>
    <property type="match status" value="1"/>
</dbReference>
<evidence type="ECO:0000313" key="2">
    <source>
        <dbReference type="EMBL" id="JAP94943.1"/>
    </source>
</evidence>
<sequence>MANVLMYLYEGCEPVESLGTVDILRRCGATVTMYGHTDIIKMAHGIQVKADTTTLPSDLLDCIVLPGGMGWKNLQQDPQAKQLTKQYIDAGKIVAAICAAPSVALGYWGYLDGIKATCYPGAETIGLQKATFVEDRVVVDGQFVTSRGPGTALEFGLEIARQLKLDAESVMKATLIK</sequence>
<dbReference type="InterPro" id="IPR050325">
    <property type="entry name" value="Prot/Nucl_acid_deglycase"/>
</dbReference>
<dbReference type="SUPFAM" id="SSF52317">
    <property type="entry name" value="Class I glutamine amidotransferase-like"/>
    <property type="match status" value="1"/>
</dbReference>
<protein>
    <submittedName>
        <fullName evidence="2">4-methyl-5-thiazole monophosphate biosynthesis enzyme</fullName>
    </submittedName>
</protein>
<dbReference type="InterPro" id="IPR029062">
    <property type="entry name" value="Class_I_gatase-like"/>
</dbReference>
<dbReference type="GO" id="GO:1903189">
    <property type="term" value="P:glyoxal metabolic process"/>
    <property type="evidence" value="ECO:0007669"/>
    <property type="project" value="TreeGrafter"/>
</dbReference>
<dbReference type="GO" id="GO:0005737">
    <property type="term" value="C:cytoplasm"/>
    <property type="evidence" value="ECO:0007669"/>
    <property type="project" value="TreeGrafter"/>
</dbReference>
<gene>
    <name evidence="2" type="ORF">TPC1_12214</name>
</gene>
<evidence type="ECO:0000259" key="1">
    <source>
        <dbReference type="Pfam" id="PF01965"/>
    </source>
</evidence>
<dbReference type="Pfam" id="PF01965">
    <property type="entry name" value="DJ-1_PfpI"/>
    <property type="match status" value="1"/>
</dbReference>
<dbReference type="Gene3D" id="3.40.50.880">
    <property type="match status" value="1"/>
</dbReference>
<name>A0A146KDX0_9EUKA</name>
<reference evidence="2" key="1">
    <citation type="submission" date="2015-07" db="EMBL/GenBank/DDBJ databases">
        <title>Adaptation to a free-living lifestyle via gene acquisitions in the diplomonad Trepomonas sp. PC1.</title>
        <authorList>
            <person name="Xu F."/>
            <person name="Jerlstrom-Hultqvist J."/>
            <person name="Kolisko M."/>
            <person name="Simpson A.G.B."/>
            <person name="Roger A.J."/>
            <person name="Svard S.G."/>
            <person name="Andersson J.O."/>
        </authorList>
    </citation>
    <scope>NUCLEOTIDE SEQUENCE</scope>
    <source>
        <strain evidence="2">PC1</strain>
    </source>
</reference>